<evidence type="ECO:0000313" key="1">
    <source>
        <dbReference type="EMBL" id="KRO06601.1"/>
    </source>
</evidence>
<protein>
    <recommendedName>
        <fullName evidence="3">RNA polymerase sigma-70 region 4 domain-containing protein</fullName>
    </recommendedName>
</protein>
<proteinExistence type="predicted"/>
<gene>
    <name evidence="1" type="ORF">IV59_GL002007</name>
</gene>
<dbReference type="Proteomes" id="UP000051884">
    <property type="component" value="Unassembled WGS sequence"/>
</dbReference>
<name>A0ABR5Q230_9LACO</name>
<dbReference type="SUPFAM" id="SSF88659">
    <property type="entry name" value="Sigma3 and sigma4 domains of RNA polymerase sigma factors"/>
    <property type="match status" value="1"/>
</dbReference>
<dbReference type="InterPro" id="IPR013324">
    <property type="entry name" value="RNA_pol_sigma_r3/r4-like"/>
</dbReference>
<organism evidence="1 2">
    <name type="scientific">Paucilactobacillus hokkaidonensis</name>
    <dbReference type="NCBI Taxonomy" id="1193095"/>
    <lineage>
        <taxon>Bacteria</taxon>
        <taxon>Bacillati</taxon>
        <taxon>Bacillota</taxon>
        <taxon>Bacilli</taxon>
        <taxon>Lactobacillales</taxon>
        <taxon>Lactobacillaceae</taxon>
        <taxon>Paucilactobacillus</taxon>
    </lineage>
</organism>
<sequence length="83" mass="9993">MLEQDYQIRNEVMALLDRFSGIENTILKEKYINGKTLMDIADMDDIGYSYQTIKRIHAELKRRLVWLDMWDIHEANDDQIKLF</sequence>
<comment type="caution">
    <text evidence="1">The sequence shown here is derived from an EMBL/GenBank/DDBJ whole genome shotgun (WGS) entry which is preliminary data.</text>
</comment>
<evidence type="ECO:0000313" key="2">
    <source>
        <dbReference type="Proteomes" id="UP000051884"/>
    </source>
</evidence>
<keyword evidence="2" id="KW-1185">Reference proteome</keyword>
<accession>A0ABR5Q230</accession>
<reference evidence="1 2" key="1">
    <citation type="journal article" date="2015" name="Genome Announc.">
        <title>Expanding the biotechnology potential of lactobacilli through comparative genomics of 213 strains and associated genera.</title>
        <authorList>
            <person name="Sun Z."/>
            <person name="Harris H.M."/>
            <person name="McCann A."/>
            <person name="Guo C."/>
            <person name="Argimon S."/>
            <person name="Zhang W."/>
            <person name="Yang X."/>
            <person name="Jeffery I.B."/>
            <person name="Cooney J.C."/>
            <person name="Kagawa T.F."/>
            <person name="Liu W."/>
            <person name="Song Y."/>
            <person name="Salvetti E."/>
            <person name="Wrobel A."/>
            <person name="Rasinkangas P."/>
            <person name="Parkhill J."/>
            <person name="Rea M.C."/>
            <person name="O'Sullivan O."/>
            <person name="Ritari J."/>
            <person name="Douillard F.P."/>
            <person name="Paul Ross R."/>
            <person name="Yang R."/>
            <person name="Briner A.E."/>
            <person name="Felis G.E."/>
            <person name="de Vos W.M."/>
            <person name="Barrangou R."/>
            <person name="Klaenhammer T.R."/>
            <person name="Caufield P.W."/>
            <person name="Cui Y."/>
            <person name="Zhang H."/>
            <person name="O'Toole P.W."/>
        </authorList>
    </citation>
    <scope>NUCLEOTIDE SEQUENCE [LARGE SCALE GENOMIC DNA]</scope>
    <source>
        <strain evidence="1 2">DSM 26202</strain>
    </source>
</reference>
<evidence type="ECO:0008006" key="3">
    <source>
        <dbReference type="Google" id="ProtNLM"/>
    </source>
</evidence>
<dbReference type="EMBL" id="JQCH01000065">
    <property type="protein sequence ID" value="KRO06601.1"/>
    <property type="molecule type" value="Genomic_DNA"/>
</dbReference>